<feature type="domain" description="PAS" evidence="7">
    <location>
        <begin position="397"/>
        <end position="467"/>
    </location>
</feature>
<dbReference type="PANTHER" id="PTHR43304:SF1">
    <property type="entry name" value="PAC DOMAIN-CONTAINING PROTEIN"/>
    <property type="match status" value="1"/>
</dbReference>
<dbReference type="EC" id="2.7.13.3" evidence="2"/>
<dbReference type="Pfam" id="PF02518">
    <property type="entry name" value="HATPase_c"/>
    <property type="match status" value="1"/>
</dbReference>
<sequence length="886" mass="101332">MGAAEHSSVDDRDLNLRQVIDSAPALIHTARPDGYLDFFNRTWLDFVGQPLKSLLGWKWTSWIHPEDVESFVQKWRESLATGERFEGAARVRRADGEYRWMLHHKLALRARDGEILKWHGSSIDIENRKRTEEQLRRTAQELQKSEFYLAEAQRLGHIGNWVFDPAVGFDYWSRELFRIHGLDPAAGVPGFGKYLTLVHPQDREFMALLMEQMTHEFSGFDVTKRVVRPAGEVRYIRCVGTPILDNGTMKSIGVGIDVTEHELLTQELRRREAYLAEAQRLSHTGSFGWRPGYEEHIWSDETYCIFEYDPATKVTLDMIVERVHPEDRNFVLETVERASTSGGAIDYEYRLLFPDDRVKYVHVLARPLGTDSDDLEFAGAVIDITEAKRAEEKIRLNERELRTIIEIMPAYMGTALPDGTVDFLSPSWFDYSGQTREEATGWGWAGVLHPDDADRVLANWQAGLASGKPVEQEFRCRRADGTYHWFLNRSLPLRDDEGRIVKWYGILFDVNSLKEAEHALQTREHQLVGIIETIPSMLWSLWPTGEPAHLSKRFLEYFGAPFEEFANRGWMSLIHSDDREETLKVFVRALETGELFSVINRLRRADGEYRWHHTMGEPLRDPDGKIIQWYGLTVDIDERKRAEDHLRDTRIKFSRASKIATVAELSASIAHELNQPLTAVLGNAQAAKRWLTANPPDLTETNASIDRILRDIRSADETMQRIRALFRSEPYEKSDESVLDIIRESLRFIQEDPSKREVQIDWSIEGSLPSICVDRIQTQQVFINLISNAIEATDGSVNTAKILLRAFVTQEHEVIVQVIDNGTGLEDTEKIFDAFMTTKEKGMGIGLAVSRSIVEAHGGRLWAENNLDGGATFNVALPASSKREVR</sequence>
<comment type="caution">
    <text evidence="9">The sequence shown here is derived from an EMBL/GenBank/DDBJ whole genome shotgun (WGS) entry which is preliminary data.</text>
</comment>
<evidence type="ECO:0000256" key="5">
    <source>
        <dbReference type="ARBA" id="ARBA00022777"/>
    </source>
</evidence>
<dbReference type="FunFam" id="3.30.450.20:FF:000099">
    <property type="entry name" value="Sensory box sensor histidine kinase"/>
    <property type="match status" value="3"/>
</dbReference>
<dbReference type="InterPro" id="IPR013655">
    <property type="entry name" value="PAS_fold_3"/>
</dbReference>
<dbReference type="InterPro" id="IPR052162">
    <property type="entry name" value="Sensor_kinase/Photoreceptor"/>
</dbReference>
<evidence type="ECO:0000259" key="7">
    <source>
        <dbReference type="PROSITE" id="PS50112"/>
    </source>
</evidence>
<keyword evidence="4" id="KW-0808">Transferase</keyword>
<dbReference type="Gene3D" id="3.30.450.20">
    <property type="entry name" value="PAS domain"/>
    <property type="match status" value="5"/>
</dbReference>
<dbReference type="SMART" id="SM00086">
    <property type="entry name" value="PAC"/>
    <property type="match status" value="5"/>
</dbReference>
<gene>
    <name evidence="9" type="ORF">BDD14_0100</name>
</gene>
<evidence type="ECO:0000259" key="8">
    <source>
        <dbReference type="PROSITE" id="PS50113"/>
    </source>
</evidence>
<feature type="domain" description="PAC" evidence="8">
    <location>
        <begin position="85"/>
        <end position="137"/>
    </location>
</feature>
<dbReference type="EMBL" id="SHKW01000001">
    <property type="protein sequence ID" value="RZU38817.1"/>
    <property type="molecule type" value="Genomic_DNA"/>
</dbReference>
<dbReference type="PANTHER" id="PTHR43304">
    <property type="entry name" value="PHYTOCHROME-LIKE PROTEIN CPH1"/>
    <property type="match status" value="1"/>
</dbReference>
<protein>
    <recommendedName>
        <fullName evidence="2">histidine kinase</fullName>
        <ecNumber evidence="2">2.7.13.3</ecNumber>
    </recommendedName>
</protein>
<dbReference type="InterPro" id="IPR035965">
    <property type="entry name" value="PAS-like_dom_sf"/>
</dbReference>
<dbReference type="InterPro" id="IPR000700">
    <property type="entry name" value="PAS-assoc_C"/>
</dbReference>
<dbReference type="InterPro" id="IPR036890">
    <property type="entry name" value="HATPase_C_sf"/>
</dbReference>
<dbReference type="GO" id="GO:0000155">
    <property type="term" value="F:phosphorelay sensor kinase activity"/>
    <property type="evidence" value="ECO:0007669"/>
    <property type="project" value="InterPro"/>
</dbReference>
<dbReference type="Proteomes" id="UP000292958">
    <property type="component" value="Unassembled WGS sequence"/>
</dbReference>
<dbReference type="Pfam" id="PF00512">
    <property type="entry name" value="HisKA"/>
    <property type="match status" value="1"/>
</dbReference>
<accession>A0A4Q7YML3</accession>
<dbReference type="SUPFAM" id="SSF47384">
    <property type="entry name" value="Homodimeric domain of signal transducing histidine kinase"/>
    <property type="match status" value="1"/>
</dbReference>
<keyword evidence="5" id="KW-0418">Kinase</keyword>
<dbReference type="InterPro" id="IPR000014">
    <property type="entry name" value="PAS"/>
</dbReference>
<feature type="domain" description="PAS" evidence="7">
    <location>
        <begin position="12"/>
        <end position="82"/>
    </location>
</feature>
<evidence type="ECO:0000256" key="2">
    <source>
        <dbReference type="ARBA" id="ARBA00012438"/>
    </source>
</evidence>
<reference evidence="9 10" key="1">
    <citation type="submission" date="2019-02" db="EMBL/GenBank/DDBJ databases">
        <title>Genomic Encyclopedia of Archaeal and Bacterial Type Strains, Phase II (KMG-II): from individual species to whole genera.</title>
        <authorList>
            <person name="Goeker M."/>
        </authorList>
    </citation>
    <scope>NUCLEOTIDE SEQUENCE [LARGE SCALE GENOMIC DNA]</scope>
    <source>
        <strain evidence="9 10">DSM 18101</strain>
    </source>
</reference>
<keyword evidence="10" id="KW-1185">Reference proteome</keyword>
<dbReference type="InterPro" id="IPR005467">
    <property type="entry name" value="His_kinase_dom"/>
</dbReference>
<name>A0A4Q7YML3_9BACT</name>
<dbReference type="InterPro" id="IPR004358">
    <property type="entry name" value="Sig_transdc_His_kin-like_C"/>
</dbReference>
<dbReference type="OrthoDB" id="111890at2"/>
<dbReference type="SUPFAM" id="SSF55785">
    <property type="entry name" value="PYP-like sensor domain (PAS domain)"/>
    <property type="match status" value="5"/>
</dbReference>
<dbReference type="Pfam" id="PF08447">
    <property type="entry name" value="PAS_3"/>
    <property type="match status" value="5"/>
</dbReference>
<feature type="domain" description="PAC" evidence="8">
    <location>
        <begin position="470"/>
        <end position="522"/>
    </location>
</feature>
<dbReference type="Gene3D" id="3.30.565.10">
    <property type="entry name" value="Histidine kinase-like ATPase, C-terminal domain"/>
    <property type="match status" value="1"/>
</dbReference>
<dbReference type="CDD" id="cd00130">
    <property type="entry name" value="PAS"/>
    <property type="match status" value="4"/>
</dbReference>
<dbReference type="PROSITE" id="PS50112">
    <property type="entry name" value="PAS"/>
    <property type="match status" value="3"/>
</dbReference>
<dbReference type="NCBIfam" id="TIGR00229">
    <property type="entry name" value="sensory_box"/>
    <property type="match status" value="5"/>
</dbReference>
<evidence type="ECO:0000259" key="6">
    <source>
        <dbReference type="PROSITE" id="PS50109"/>
    </source>
</evidence>
<dbReference type="SMART" id="SM00387">
    <property type="entry name" value="HATPase_c"/>
    <property type="match status" value="1"/>
</dbReference>
<dbReference type="InterPro" id="IPR003661">
    <property type="entry name" value="HisK_dim/P_dom"/>
</dbReference>
<dbReference type="PROSITE" id="PS50109">
    <property type="entry name" value="HIS_KIN"/>
    <property type="match status" value="1"/>
</dbReference>
<dbReference type="SUPFAM" id="SSF55874">
    <property type="entry name" value="ATPase domain of HSP90 chaperone/DNA topoisomerase II/histidine kinase"/>
    <property type="match status" value="1"/>
</dbReference>
<dbReference type="SMART" id="SM00091">
    <property type="entry name" value="PAS"/>
    <property type="match status" value="4"/>
</dbReference>
<comment type="catalytic activity">
    <reaction evidence="1">
        <text>ATP + protein L-histidine = ADP + protein N-phospho-L-histidine.</text>
        <dbReference type="EC" id="2.7.13.3"/>
    </reaction>
</comment>
<dbReference type="InterPro" id="IPR036097">
    <property type="entry name" value="HisK_dim/P_sf"/>
</dbReference>
<feature type="domain" description="PAC" evidence="8">
    <location>
        <begin position="596"/>
        <end position="648"/>
    </location>
</feature>
<evidence type="ECO:0000256" key="4">
    <source>
        <dbReference type="ARBA" id="ARBA00022679"/>
    </source>
</evidence>
<feature type="domain" description="PAS" evidence="7">
    <location>
        <begin position="523"/>
        <end position="593"/>
    </location>
</feature>
<evidence type="ECO:0000313" key="10">
    <source>
        <dbReference type="Proteomes" id="UP000292958"/>
    </source>
</evidence>
<dbReference type="InterPro" id="IPR001610">
    <property type="entry name" value="PAC"/>
</dbReference>
<feature type="domain" description="Histidine kinase" evidence="6">
    <location>
        <begin position="668"/>
        <end position="881"/>
    </location>
</feature>
<dbReference type="CDD" id="cd00082">
    <property type="entry name" value="HisKA"/>
    <property type="match status" value="1"/>
</dbReference>
<evidence type="ECO:0000256" key="1">
    <source>
        <dbReference type="ARBA" id="ARBA00000085"/>
    </source>
</evidence>
<evidence type="ECO:0000256" key="3">
    <source>
        <dbReference type="ARBA" id="ARBA00022553"/>
    </source>
</evidence>
<keyword evidence="3" id="KW-0597">Phosphoprotein</keyword>
<feature type="domain" description="PAC" evidence="8">
    <location>
        <begin position="220"/>
        <end position="270"/>
    </location>
</feature>
<dbReference type="InterPro" id="IPR003594">
    <property type="entry name" value="HATPase_dom"/>
</dbReference>
<feature type="domain" description="PAC" evidence="8">
    <location>
        <begin position="345"/>
        <end position="396"/>
    </location>
</feature>
<dbReference type="PRINTS" id="PR00344">
    <property type="entry name" value="BCTRLSENSOR"/>
</dbReference>
<evidence type="ECO:0000313" key="9">
    <source>
        <dbReference type="EMBL" id="RZU38817.1"/>
    </source>
</evidence>
<dbReference type="SMART" id="SM00388">
    <property type="entry name" value="HisKA"/>
    <property type="match status" value="1"/>
</dbReference>
<dbReference type="Gene3D" id="1.10.287.130">
    <property type="match status" value="1"/>
</dbReference>
<organism evidence="9 10">
    <name type="scientific">Edaphobacter modestus</name>
    <dbReference type="NCBI Taxonomy" id="388466"/>
    <lineage>
        <taxon>Bacteria</taxon>
        <taxon>Pseudomonadati</taxon>
        <taxon>Acidobacteriota</taxon>
        <taxon>Terriglobia</taxon>
        <taxon>Terriglobales</taxon>
        <taxon>Acidobacteriaceae</taxon>
        <taxon>Edaphobacter</taxon>
    </lineage>
</organism>
<dbReference type="PROSITE" id="PS50113">
    <property type="entry name" value="PAC"/>
    <property type="match status" value="5"/>
</dbReference>
<dbReference type="AlphaFoldDB" id="A0A4Q7YML3"/>
<proteinExistence type="predicted"/>